<evidence type="ECO:0000313" key="3">
    <source>
        <dbReference type="Proteomes" id="UP000650511"/>
    </source>
</evidence>
<dbReference type="AlphaFoldDB" id="A0A8J3ET25"/>
<protein>
    <submittedName>
        <fullName evidence="2">Transglutaminase</fullName>
    </submittedName>
</protein>
<dbReference type="EMBL" id="BMHA01000012">
    <property type="protein sequence ID" value="GGI08651.1"/>
    <property type="molecule type" value="Genomic_DNA"/>
</dbReference>
<reference evidence="2" key="1">
    <citation type="journal article" date="2014" name="Int. J. Syst. Evol. Microbiol.">
        <title>Complete genome sequence of Corynebacterium casei LMG S-19264T (=DSM 44701T), isolated from a smear-ripened cheese.</title>
        <authorList>
            <consortium name="US DOE Joint Genome Institute (JGI-PGF)"/>
            <person name="Walter F."/>
            <person name="Albersmeier A."/>
            <person name="Kalinowski J."/>
            <person name="Ruckert C."/>
        </authorList>
    </citation>
    <scope>NUCLEOTIDE SEQUENCE</scope>
    <source>
        <strain evidence="2">CGMCC 1.14988</strain>
    </source>
</reference>
<dbReference type="InterPro" id="IPR002931">
    <property type="entry name" value="Transglutaminase-like"/>
</dbReference>
<name>A0A8J3ET25_9ACTN</name>
<dbReference type="SUPFAM" id="SSF54001">
    <property type="entry name" value="Cysteine proteinases"/>
    <property type="match status" value="1"/>
</dbReference>
<evidence type="ECO:0000313" key="2">
    <source>
        <dbReference type="EMBL" id="GGI08651.1"/>
    </source>
</evidence>
<dbReference type="InterPro" id="IPR038765">
    <property type="entry name" value="Papain-like_cys_pep_sf"/>
</dbReference>
<dbReference type="Proteomes" id="UP000650511">
    <property type="component" value="Unassembled WGS sequence"/>
</dbReference>
<evidence type="ECO:0000259" key="1">
    <source>
        <dbReference type="SMART" id="SM00460"/>
    </source>
</evidence>
<dbReference type="SMART" id="SM00460">
    <property type="entry name" value="TGc"/>
    <property type="match status" value="1"/>
</dbReference>
<organism evidence="2 3">
    <name type="scientific">Egicoccus halophilus</name>
    <dbReference type="NCBI Taxonomy" id="1670830"/>
    <lineage>
        <taxon>Bacteria</taxon>
        <taxon>Bacillati</taxon>
        <taxon>Actinomycetota</taxon>
        <taxon>Nitriliruptoria</taxon>
        <taxon>Egicoccales</taxon>
        <taxon>Egicoccaceae</taxon>
        <taxon>Egicoccus</taxon>
    </lineage>
</organism>
<reference evidence="2" key="2">
    <citation type="submission" date="2020-09" db="EMBL/GenBank/DDBJ databases">
        <authorList>
            <person name="Sun Q."/>
            <person name="Zhou Y."/>
        </authorList>
    </citation>
    <scope>NUCLEOTIDE SEQUENCE</scope>
    <source>
        <strain evidence="2">CGMCC 1.14988</strain>
    </source>
</reference>
<dbReference type="PANTHER" id="PTHR33490">
    <property type="entry name" value="BLR5614 PROTEIN-RELATED"/>
    <property type="match status" value="1"/>
</dbReference>
<proteinExistence type="predicted"/>
<dbReference type="Pfam" id="PF01841">
    <property type="entry name" value="Transglut_core"/>
    <property type="match status" value="1"/>
</dbReference>
<dbReference type="PANTHER" id="PTHR33490:SF12">
    <property type="entry name" value="BLL5557 PROTEIN"/>
    <property type="match status" value="1"/>
</dbReference>
<feature type="domain" description="Transglutaminase-like" evidence="1">
    <location>
        <begin position="205"/>
        <end position="265"/>
    </location>
</feature>
<keyword evidence="3" id="KW-1185">Reference proteome</keyword>
<sequence>MSGGPLGSVAGGGCPGAGTPTGAAPGYRRVLHPSERPLACNRREVLVQRLAIDVRASWNATAAAAGLVLLQVADAAGQTHVAEHLEVEGAEVEDPGTRPDGSRPLRLHAQAGTVRLHYRADVDVAPADTVGDAPLPGLAGLDLDLQTWTLPSRYCPSDVLRPMAVALFGGGPHTGTLLEDVRAWVEREVAYVPGSSDVHTAADETMLRRAGVCRDLAHLTATLLRALNVPARLVAVYALDLEPPDFHAVVEAHDGTGWRLLDATGLASTSTLARIATGRDAAEIAWGTIDGPMNFADLAVEVTDGTQD</sequence>
<comment type="caution">
    <text evidence="2">The sequence shown here is derived from an EMBL/GenBank/DDBJ whole genome shotgun (WGS) entry which is preliminary data.</text>
</comment>
<dbReference type="Gene3D" id="2.60.40.2250">
    <property type="match status" value="1"/>
</dbReference>
<accession>A0A8J3ET25</accession>
<gene>
    <name evidence="2" type="ORF">GCM10011354_30160</name>
</gene>
<dbReference type="Gene3D" id="3.10.620.30">
    <property type="match status" value="1"/>
</dbReference>